<name>A0AAU1LPX1_9ACTN</name>
<evidence type="ECO:0000256" key="2">
    <source>
        <dbReference type="SAM" id="MobiDB-lite"/>
    </source>
</evidence>
<sequence>MLKVLEPLIAAALETGWATGFGSISDVRIEAMRLGLTEVANRHGNPTMTTLRPVSPKEANPNSLSAQYGRDAQPLHTDGAHLKDPPDLVVLACDDVNLTPTRLWVRKEGRVRYSAPQHVCHGVFLVQNGKESFYSTAYTKGRYRYDPGCMTPCDARSRETVKFFSDAMGRSAEHFWDVAGKLLVIDNRQALHARASASDDPQRTLHRISFHLKGEGK</sequence>
<dbReference type="SUPFAM" id="SSF51197">
    <property type="entry name" value="Clavaminate synthase-like"/>
    <property type="match status" value="1"/>
</dbReference>
<evidence type="ECO:0000256" key="1">
    <source>
        <dbReference type="ARBA" id="ARBA00023002"/>
    </source>
</evidence>
<keyword evidence="1" id="KW-0560">Oxidoreductase</keyword>
<feature type="region of interest" description="Disordered" evidence="2">
    <location>
        <begin position="43"/>
        <end position="64"/>
    </location>
</feature>
<dbReference type="AlphaFoldDB" id="A0AAU1LPX1"/>
<accession>A0AAU1LPX1</accession>
<evidence type="ECO:0000313" key="3">
    <source>
        <dbReference type="EMBL" id="WTQ73252.1"/>
    </source>
</evidence>
<dbReference type="Gene3D" id="3.60.130.10">
    <property type="entry name" value="Clavaminate synthase-like"/>
    <property type="match status" value="2"/>
</dbReference>
<proteinExistence type="predicted"/>
<reference evidence="3" key="1">
    <citation type="submission" date="2022-10" db="EMBL/GenBank/DDBJ databases">
        <title>The complete genomes of actinobacterial strains from the NBC collection.</title>
        <authorList>
            <person name="Joergensen T.S."/>
            <person name="Alvarez Arevalo M."/>
            <person name="Sterndorff E.B."/>
            <person name="Faurdal D."/>
            <person name="Vuksanovic O."/>
            <person name="Mourched A.-S."/>
            <person name="Charusanti P."/>
            <person name="Shaw S."/>
            <person name="Blin K."/>
            <person name="Weber T."/>
        </authorList>
    </citation>
    <scope>NUCLEOTIDE SEQUENCE</scope>
    <source>
        <strain evidence="3">NBC_00148</strain>
    </source>
</reference>
<dbReference type="GO" id="GO:0051213">
    <property type="term" value="F:dioxygenase activity"/>
    <property type="evidence" value="ECO:0007669"/>
    <property type="project" value="UniProtKB-KW"/>
</dbReference>
<protein>
    <submittedName>
        <fullName evidence="3">TauD/TfdA family dioxygenase</fullName>
    </submittedName>
</protein>
<keyword evidence="3" id="KW-0223">Dioxygenase</keyword>
<dbReference type="InterPro" id="IPR042098">
    <property type="entry name" value="TauD-like_sf"/>
</dbReference>
<dbReference type="EMBL" id="CP108169">
    <property type="protein sequence ID" value="WTQ73252.1"/>
    <property type="molecule type" value="Genomic_DNA"/>
</dbReference>
<gene>
    <name evidence="3" type="ORF">OG222_09200</name>
</gene>
<organism evidence="3">
    <name type="scientific">Streptomyces sp. NBC_00148</name>
    <dbReference type="NCBI Taxonomy" id="2903626"/>
    <lineage>
        <taxon>Bacteria</taxon>
        <taxon>Bacillati</taxon>
        <taxon>Actinomycetota</taxon>
        <taxon>Actinomycetes</taxon>
        <taxon>Kitasatosporales</taxon>
        <taxon>Streptomycetaceae</taxon>
        <taxon>Streptomyces</taxon>
    </lineage>
</organism>